<feature type="compositionally biased region" description="Polar residues" evidence="1">
    <location>
        <begin position="46"/>
        <end position="63"/>
    </location>
</feature>
<organism evidence="2 3">
    <name type="scientific">Vulpes vulpes</name>
    <name type="common">Red fox</name>
    <dbReference type="NCBI Taxonomy" id="9627"/>
    <lineage>
        <taxon>Eukaryota</taxon>
        <taxon>Metazoa</taxon>
        <taxon>Chordata</taxon>
        <taxon>Craniata</taxon>
        <taxon>Vertebrata</taxon>
        <taxon>Euteleostomi</taxon>
        <taxon>Mammalia</taxon>
        <taxon>Eutheria</taxon>
        <taxon>Laurasiatheria</taxon>
        <taxon>Carnivora</taxon>
        <taxon>Caniformia</taxon>
        <taxon>Canidae</taxon>
        <taxon>Vulpes</taxon>
    </lineage>
</organism>
<reference evidence="3" key="2">
    <citation type="submission" date="2025-08" db="UniProtKB">
        <authorList>
            <consortium name="RefSeq"/>
        </authorList>
    </citation>
    <scope>IDENTIFICATION</scope>
    <source>
        <tissue evidence="3">Cell line</tissue>
    </source>
</reference>
<feature type="region of interest" description="Disordered" evidence="1">
    <location>
        <begin position="1"/>
        <end position="179"/>
    </location>
</feature>
<name>A0ABM5A7X7_VULVU</name>
<proteinExistence type="predicted"/>
<evidence type="ECO:0000313" key="3">
    <source>
        <dbReference type="RefSeq" id="XP_072610894.1"/>
    </source>
</evidence>
<evidence type="ECO:0000313" key="2">
    <source>
        <dbReference type="Proteomes" id="UP001652641"/>
    </source>
</evidence>
<dbReference type="GeneID" id="140598180"/>
<evidence type="ECO:0000256" key="1">
    <source>
        <dbReference type="SAM" id="MobiDB-lite"/>
    </source>
</evidence>
<dbReference type="Proteomes" id="UP001652641">
    <property type="component" value="Chromosome 1"/>
</dbReference>
<feature type="compositionally biased region" description="Basic residues" evidence="1">
    <location>
        <begin position="23"/>
        <end position="32"/>
    </location>
</feature>
<dbReference type="RefSeq" id="XP_072610894.1">
    <property type="nucleotide sequence ID" value="XM_072754793.1"/>
</dbReference>
<keyword evidence="2" id="KW-1185">Reference proteome</keyword>
<accession>A0ABM5A7X7</accession>
<protein>
    <submittedName>
        <fullName evidence="3">Uncharacterized protein</fullName>
    </submittedName>
</protein>
<feature type="compositionally biased region" description="Basic residues" evidence="1">
    <location>
        <begin position="1"/>
        <end position="16"/>
    </location>
</feature>
<gene>
    <name evidence="3" type="primary">LOC140598180</name>
</gene>
<sequence>MQKHIHTIGLHTRSHGHTQSQPHVRHTSHRATRTALHAPLPRPQGSAGTDTALRASSPNNTGTGSAGPYSQAAQRVPGSELAASRRLTREPADTGPVPHLSAAQAAQRVRAGSEEPLRSAPAAAEGSTSLGPLDAGQHFPEAPAAGGGGSAFLRASSGNHPPRRARAPRAAEEVQLSSAGAASAFHVGLAPTSEELNNQQ</sequence>
<reference evidence="2" key="1">
    <citation type="submission" date="2025-05" db="UniProtKB">
        <authorList>
            <consortium name="RefSeq"/>
        </authorList>
    </citation>
    <scope>NUCLEOTIDE SEQUENCE [LARGE SCALE GENOMIC DNA]</scope>
</reference>